<dbReference type="AlphaFoldDB" id="J8ZU82"/>
<dbReference type="Proteomes" id="UP000003163">
    <property type="component" value="Unassembled WGS sequence"/>
</dbReference>
<reference evidence="2 3" key="1">
    <citation type="submission" date="2011-08" db="EMBL/GenBank/DDBJ databases">
        <authorList>
            <person name="Liu Z.J."/>
            <person name="Shi F.L."/>
            <person name="Lu J.Q."/>
            <person name="Li M."/>
            <person name="Wang Z.L."/>
        </authorList>
    </citation>
    <scope>NUCLEOTIDE SEQUENCE [LARGE SCALE GENOMIC DNA]</scope>
    <source>
        <strain evidence="2 3">USNM 41457</strain>
    </source>
</reference>
<gene>
    <name evidence="2" type="ORF">EDEG_02396</name>
</gene>
<sequence>MRSITASANLSLSIISFFGFSILEGGVSVDFSTSGIFFSTLFSILAFLESVSSLFNTSLIVISSEFDLLSGFVLILISVEGSVFSFLALLGSMLLLLLITGFSLMIIISCVGISFLNGLSLLGLSKKDGSRFDLNFSKFGRVKIS</sequence>
<evidence type="ECO:0000256" key="1">
    <source>
        <dbReference type="SAM" id="Phobius"/>
    </source>
</evidence>
<evidence type="ECO:0000313" key="3">
    <source>
        <dbReference type="Proteomes" id="UP000003163"/>
    </source>
</evidence>
<organism evidence="2 3">
    <name type="scientific">Edhazardia aedis (strain USNM 41457)</name>
    <name type="common">Microsporidian parasite</name>
    <dbReference type="NCBI Taxonomy" id="1003232"/>
    <lineage>
        <taxon>Eukaryota</taxon>
        <taxon>Fungi</taxon>
        <taxon>Fungi incertae sedis</taxon>
        <taxon>Microsporidia</taxon>
        <taxon>Edhazardia</taxon>
    </lineage>
</organism>
<dbReference type="InParanoid" id="J8ZU82"/>
<feature type="transmembrane region" description="Helical" evidence="1">
    <location>
        <begin position="68"/>
        <end position="89"/>
    </location>
</feature>
<reference evidence="3" key="2">
    <citation type="submission" date="2015-07" db="EMBL/GenBank/DDBJ databases">
        <title>Contrasting host-pathogen interactions and genome evolution in two generalist and specialist microsporidian pathogens of mosquitoes.</title>
        <authorList>
            <consortium name="The Broad Institute Genomics Platform"/>
            <consortium name="The Broad Institute Genome Sequencing Center for Infectious Disease"/>
            <person name="Cuomo C.A."/>
            <person name="Sanscrainte N.D."/>
            <person name="Goldberg J.M."/>
            <person name="Heiman D."/>
            <person name="Young S."/>
            <person name="Zeng Q."/>
            <person name="Becnel J.J."/>
            <person name="Birren B.W."/>
        </authorList>
    </citation>
    <scope>NUCLEOTIDE SEQUENCE [LARGE SCALE GENOMIC DNA]</scope>
    <source>
        <strain evidence="3">USNM 41457</strain>
    </source>
</reference>
<protein>
    <submittedName>
        <fullName evidence="2">Uncharacterized protein</fullName>
    </submittedName>
</protein>
<dbReference type="EMBL" id="AFBI03000042">
    <property type="protein sequence ID" value="EJW03228.1"/>
    <property type="molecule type" value="Genomic_DNA"/>
</dbReference>
<proteinExistence type="predicted"/>
<feature type="transmembrane region" description="Helical" evidence="1">
    <location>
        <begin position="95"/>
        <end position="122"/>
    </location>
</feature>
<dbReference type="HOGENOM" id="CLU_1786815_0_0_1"/>
<keyword evidence="1" id="KW-0812">Transmembrane</keyword>
<comment type="caution">
    <text evidence="2">The sequence shown here is derived from an EMBL/GenBank/DDBJ whole genome shotgun (WGS) entry which is preliminary data.</text>
</comment>
<keyword evidence="1" id="KW-0472">Membrane</keyword>
<feature type="transmembrane region" description="Helical" evidence="1">
    <location>
        <begin position="35"/>
        <end position="56"/>
    </location>
</feature>
<name>J8ZU82_EDHAE</name>
<dbReference type="VEuPathDB" id="MicrosporidiaDB:EDEG_02396"/>
<keyword evidence="3" id="KW-1185">Reference proteome</keyword>
<accession>J8ZU82</accession>
<keyword evidence="1" id="KW-1133">Transmembrane helix</keyword>
<evidence type="ECO:0000313" key="2">
    <source>
        <dbReference type="EMBL" id="EJW03228.1"/>
    </source>
</evidence>